<keyword evidence="9" id="KW-0808">Transferase</keyword>
<name>A0ABT8CMX7_9FLAO</name>
<dbReference type="InterPro" id="IPR015927">
    <property type="entry name" value="Peptidase_S24_S26A/B/C"/>
</dbReference>
<keyword evidence="5" id="KW-0234">DNA repair</keyword>
<comment type="caution">
    <text evidence="9">The sequence shown here is derived from an EMBL/GenBank/DDBJ whole genome shotgun (WGS) entry which is preliminary data.</text>
</comment>
<keyword evidence="3 7" id="KW-0378">Hydrolase</keyword>
<dbReference type="PANTHER" id="PTHR33516:SF2">
    <property type="entry name" value="LEXA REPRESSOR-RELATED"/>
    <property type="match status" value="1"/>
</dbReference>
<keyword evidence="2" id="KW-0227">DNA damage</keyword>
<reference evidence="10" key="1">
    <citation type="journal article" date="2019" name="Int. J. Syst. Evol. Microbiol.">
        <title>The Global Catalogue of Microorganisms (GCM) 10K type strain sequencing project: providing services to taxonomists for standard genome sequencing and annotation.</title>
        <authorList>
            <consortium name="The Broad Institute Genomics Platform"/>
            <consortium name="The Broad Institute Genome Sequencing Center for Infectious Disease"/>
            <person name="Wu L."/>
            <person name="Ma J."/>
        </authorList>
    </citation>
    <scope>NUCLEOTIDE SEQUENCE [LARGE SCALE GENOMIC DNA]</scope>
    <source>
        <strain evidence="10">CECT 7184</strain>
    </source>
</reference>
<dbReference type="NCBIfam" id="NF007621">
    <property type="entry name" value="PRK10276.1"/>
    <property type="match status" value="1"/>
</dbReference>
<organism evidence="9 10">
    <name type="scientific">Paenimyroides ceti</name>
    <dbReference type="NCBI Taxonomy" id="395087"/>
    <lineage>
        <taxon>Bacteria</taxon>
        <taxon>Pseudomonadati</taxon>
        <taxon>Bacteroidota</taxon>
        <taxon>Flavobacteriia</taxon>
        <taxon>Flavobacteriales</taxon>
        <taxon>Flavobacteriaceae</taxon>
        <taxon>Paenimyroides</taxon>
    </lineage>
</organism>
<dbReference type="Pfam" id="PF00717">
    <property type="entry name" value="Peptidase_S24"/>
    <property type="match status" value="1"/>
</dbReference>
<evidence type="ECO:0000256" key="3">
    <source>
        <dbReference type="ARBA" id="ARBA00022801"/>
    </source>
</evidence>
<proteinExistence type="inferred from homology"/>
<dbReference type="RefSeq" id="WP_290361942.1">
    <property type="nucleotide sequence ID" value="NZ_JAUFQU010000001.1"/>
</dbReference>
<evidence type="ECO:0000313" key="10">
    <source>
        <dbReference type="Proteomes" id="UP001242368"/>
    </source>
</evidence>
<dbReference type="Gene3D" id="2.10.109.10">
    <property type="entry name" value="Umud Fragment, subunit A"/>
    <property type="match status" value="1"/>
</dbReference>
<accession>A0ABT8CMX7</accession>
<evidence type="ECO:0000256" key="4">
    <source>
        <dbReference type="ARBA" id="ARBA00022813"/>
    </source>
</evidence>
<keyword evidence="10" id="KW-1185">Reference proteome</keyword>
<dbReference type="InterPro" id="IPR039418">
    <property type="entry name" value="LexA-like"/>
</dbReference>
<evidence type="ECO:0000256" key="1">
    <source>
        <dbReference type="ARBA" id="ARBA00007484"/>
    </source>
</evidence>
<dbReference type="PRINTS" id="PR00726">
    <property type="entry name" value="LEXASERPTASE"/>
</dbReference>
<evidence type="ECO:0000259" key="8">
    <source>
        <dbReference type="Pfam" id="PF00717"/>
    </source>
</evidence>
<dbReference type="GO" id="GO:0003887">
    <property type="term" value="F:DNA-directed DNA polymerase activity"/>
    <property type="evidence" value="ECO:0007669"/>
    <property type="project" value="UniProtKB-EC"/>
</dbReference>
<feature type="domain" description="Peptidase S24/S26A/S26B/S26C" evidence="8">
    <location>
        <begin position="19"/>
        <end position="134"/>
    </location>
</feature>
<gene>
    <name evidence="9" type="primary">umuD</name>
    <name evidence="9" type="ORF">QW060_01475</name>
</gene>
<dbReference type="EC" id="2.7.7.7" evidence="9"/>
<protein>
    <submittedName>
        <fullName evidence="9">Translesion error-prone DNA polymerase V autoproteolytic subunit</fullName>
        <ecNumber evidence="9">2.7.7.7</ecNumber>
    </submittedName>
</protein>
<comment type="similarity">
    <text evidence="1 7">Belongs to the peptidase S24 family.</text>
</comment>
<dbReference type="CDD" id="cd06529">
    <property type="entry name" value="S24_LexA-like"/>
    <property type="match status" value="1"/>
</dbReference>
<keyword evidence="4 7" id="KW-0068">Autocatalytic cleavage</keyword>
<dbReference type="EMBL" id="JAUFQU010000001">
    <property type="protein sequence ID" value="MDN3705793.1"/>
    <property type="molecule type" value="Genomic_DNA"/>
</dbReference>
<dbReference type="InterPro" id="IPR006197">
    <property type="entry name" value="Peptidase_S24_LexA"/>
</dbReference>
<keyword evidence="9" id="KW-0548">Nucleotidyltransferase</keyword>
<evidence type="ECO:0000313" key="9">
    <source>
        <dbReference type="EMBL" id="MDN3705793.1"/>
    </source>
</evidence>
<dbReference type="InterPro" id="IPR050077">
    <property type="entry name" value="LexA_repressor"/>
</dbReference>
<keyword evidence="6" id="KW-0742">SOS response</keyword>
<dbReference type="Proteomes" id="UP001242368">
    <property type="component" value="Unassembled WGS sequence"/>
</dbReference>
<evidence type="ECO:0000256" key="5">
    <source>
        <dbReference type="ARBA" id="ARBA00023204"/>
    </source>
</evidence>
<evidence type="ECO:0000256" key="2">
    <source>
        <dbReference type="ARBA" id="ARBA00022763"/>
    </source>
</evidence>
<evidence type="ECO:0000256" key="6">
    <source>
        <dbReference type="ARBA" id="ARBA00023236"/>
    </source>
</evidence>
<dbReference type="InterPro" id="IPR036286">
    <property type="entry name" value="LexA/Signal_pep-like_sf"/>
</dbReference>
<dbReference type="SUPFAM" id="SSF51306">
    <property type="entry name" value="LexA/Signal peptidase"/>
    <property type="match status" value="1"/>
</dbReference>
<dbReference type="PANTHER" id="PTHR33516">
    <property type="entry name" value="LEXA REPRESSOR"/>
    <property type="match status" value="1"/>
</dbReference>
<sequence length="143" mass="16147">MENILKLYGAEVGECIELPFVGNVKTGFPSPADDFIESSIDLNKILIKHKDSTFFAKVKGDSMRDIGIDEGDLLVIDKLIQPQNHDIVVCFLEGAFTCKRLKKEEDRLWLIAENTSYAPIEITSSDQFLIWGVVLHSIKTFKK</sequence>
<evidence type="ECO:0000256" key="7">
    <source>
        <dbReference type="RuleBase" id="RU003991"/>
    </source>
</evidence>